<sequence>SESPHFFTDIKISALALLKMVMHARSGGTLEVMGLLLGKVDANTMLVMDSFALPVEGTETRVNAQAQAYEYMTAYIESAKQVGRLENAIGWYHSHPGYGCWLSGIDVSTQMLNQNFQEPFVAIVIDPVRTISAGKVCLGAFRTYPKGYKPPNEEPSEYQTIPLNKIEDFGVHCKQYYSLEVSYFKSNLDRRLLDSLWNKYWVNTLSSASLLTNADYTTGQILDLSEKIEQSEAALGRIGFVFGGADPHEKRTEDKLLKATKDSCKTTIEIIHGLMAQMIKDRFEQVHVIHSDVPNVLGNRSQRLLKQSPKQYPTRDDYTAICSDEFSSLVISIGTALSQVKSFRMAFATMRWLIGGPVGNFLSAVSIIDAEPSECLLSSDNLR</sequence>
<evidence type="ECO:0000256" key="7">
    <source>
        <dbReference type="ARBA" id="ARBA00022723"/>
    </source>
</evidence>
<dbReference type="Pfam" id="PF01398">
    <property type="entry name" value="JAB"/>
    <property type="match status" value="1"/>
</dbReference>
<evidence type="ECO:0000256" key="2">
    <source>
        <dbReference type="ARBA" id="ARBA00004496"/>
    </source>
</evidence>
<dbReference type="SMART" id="SM00232">
    <property type="entry name" value="JAB_MPN"/>
    <property type="match status" value="1"/>
</dbReference>
<protein>
    <recommendedName>
        <fullName evidence="4">COP9 signalosome complex subunit 5</fullName>
    </recommendedName>
</protein>
<accession>A0A8S9XCJ0</accession>
<dbReference type="InterPro" id="IPR050242">
    <property type="entry name" value="JAMM_MPN+_peptidase_M67A"/>
</dbReference>
<keyword evidence="8" id="KW-0736">Signalosome</keyword>
<keyword evidence="5" id="KW-0963">Cytoplasm</keyword>
<dbReference type="EMBL" id="WIXP02000008">
    <property type="protein sequence ID" value="KAF6206752.1"/>
    <property type="molecule type" value="Genomic_DNA"/>
</dbReference>
<evidence type="ECO:0000256" key="5">
    <source>
        <dbReference type="ARBA" id="ARBA00022490"/>
    </source>
</evidence>
<comment type="caution">
    <text evidence="14">The sequence shown here is derived from an EMBL/GenBank/DDBJ whole genome shotgun (WGS) entry which is preliminary data.</text>
</comment>
<dbReference type="Pfam" id="PF18323">
    <property type="entry name" value="CSN5_C"/>
    <property type="match status" value="1"/>
</dbReference>
<reference evidence="14" key="1">
    <citation type="journal article" date="2021" name="Mol. Ecol. Resour.">
        <title>Apolygus lucorum genome provides insights into omnivorousness and mesophyll feeding.</title>
        <authorList>
            <person name="Liu Y."/>
            <person name="Liu H."/>
            <person name="Wang H."/>
            <person name="Huang T."/>
            <person name="Liu B."/>
            <person name="Yang B."/>
            <person name="Yin L."/>
            <person name="Li B."/>
            <person name="Zhang Y."/>
            <person name="Zhang S."/>
            <person name="Jiang F."/>
            <person name="Zhang X."/>
            <person name="Ren Y."/>
            <person name="Wang B."/>
            <person name="Wang S."/>
            <person name="Lu Y."/>
            <person name="Wu K."/>
            <person name="Fan W."/>
            <person name="Wang G."/>
        </authorList>
    </citation>
    <scope>NUCLEOTIDE SEQUENCE</scope>
    <source>
        <strain evidence="14">12Hb</strain>
    </source>
</reference>
<keyword evidence="6" id="KW-0645">Protease</keyword>
<evidence type="ECO:0000256" key="8">
    <source>
        <dbReference type="ARBA" id="ARBA00022790"/>
    </source>
</evidence>
<evidence type="ECO:0000256" key="12">
    <source>
        <dbReference type="ARBA" id="ARBA00023242"/>
    </source>
</evidence>
<dbReference type="CDD" id="cd08069">
    <property type="entry name" value="MPN_RPN11_CSN5"/>
    <property type="match status" value="1"/>
</dbReference>
<evidence type="ECO:0000256" key="3">
    <source>
        <dbReference type="ARBA" id="ARBA00006008"/>
    </source>
</evidence>
<comment type="similarity">
    <text evidence="3">Belongs to the peptidase M67A family. CSN5 subfamily.</text>
</comment>
<dbReference type="OrthoDB" id="10266268at2759"/>
<evidence type="ECO:0000313" key="15">
    <source>
        <dbReference type="Proteomes" id="UP000466442"/>
    </source>
</evidence>
<name>A0A8S9XCJ0_APOLU</name>
<dbReference type="GO" id="GO:0046872">
    <property type="term" value="F:metal ion binding"/>
    <property type="evidence" value="ECO:0007669"/>
    <property type="project" value="UniProtKB-KW"/>
</dbReference>
<dbReference type="Gene3D" id="3.40.140.10">
    <property type="entry name" value="Cytidine Deaminase, domain 2"/>
    <property type="match status" value="1"/>
</dbReference>
<keyword evidence="7" id="KW-0479">Metal-binding</keyword>
<evidence type="ECO:0000256" key="9">
    <source>
        <dbReference type="ARBA" id="ARBA00022801"/>
    </source>
</evidence>
<dbReference type="GO" id="GO:0005737">
    <property type="term" value="C:cytoplasm"/>
    <property type="evidence" value="ECO:0007669"/>
    <property type="project" value="UniProtKB-SubCell"/>
</dbReference>
<dbReference type="GO" id="GO:0008180">
    <property type="term" value="C:COP9 signalosome"/>
    <property type="evidence" value="ECO:0007669"/>
    <property type="project" value="UniProtKB-KW"/>
</dbReference>
<keyword evidence="12" id="KW-0539">Nucleus</keyword>
<dbReference type="AlphaFoldDB" id="A0A8S9XCJ0"/>
<dbReference type="GO" id="GO:0008237">
    <property type="term" value="F:metallopeptidase activity"/>
    <property type="evidence" value="ECO:0007669"/>
    <property type="project" value="UniProtKB-KW"/>
</dbReference>
<evidence type="ECO:0000256" key="6">
    <source>
        <dbReference type="ARBA" id="ARBA00022670"/>
    </source>
</evidence>
<keyword evidence="15" id="KW-1185">Reference proteome</keyword>
<feature type="non-terminal residue" evidence="14">
    <location>
        <position position="1"/>
    </location>
</feature>
<keyword evidence="10" id="KW-0862">Zinc</keyword>
<evidence type="ECO:0000256" key="4">
    <source>
        <dbReference type="ARBA" id="ARBA00014880"/>
    </source>
</evidence>
<comment type="subcellular location">
    <subcellularLocation>
        <location evidence="2">Cytoplasm</location>
    </subcellularLocation>
    <subcellularLocation>
        <location evidence="1">Nucleus</location>
    </subcellularLocation>
</comment>
<evidence type="ECO:0000313" key="14">
    <source>
        <dbReference type="EMBL" id="KAF6206752.1"/>
    </source>
</evidence>
<dbReference type="InterPro" id="IPR000555">
    <property type="entry name" value="JAMM/MPN+_dom"/>
</dbReference>
<dbReference type="PROSITE" id="PS50249">
    <property type="entry name" value="MPN"/>
    <property type="match status" value="1"/>
</dbReference>
<keyword evidence="9" id="KW-0378">Hydrolase</keyword>
<proteinExistence type="inferred from homology"/>
<dbReference type="GO" id="GO:0006508">
    <property type="term" value="P:proteolysis"/>
    <property type="evidence" value="ECO:0007669"/>
    <property type="project" value="UniProtKB-KW"/>
</dbReference>
<feature type="domain" description="MPN" evidence="13">
    <location>
        <begin position="10"/>
        <end position="147"/>
    </location>
</feature>
<gene>
    <name evidence="14" type="ORF">GE061_017988</name>
</gene>
<organism evidence="14 15">
    <name type="scientific">Apolygus lucorum</name>
    <name type="common">Small green plant bug</name>
    <name type="synonym">Lygocoris lucorum</name>
    <dbReference type="NCBI Taxonomy" id="248454"/>
    <lineage>
        <taxon>Eukaryota</taxon>
        <taxon>Metazoa</taxon>
        <taxon>Ecdysozoa</taxon>
        <taxon>Arthropoda</taxon>
        <taxon>Hexapoda</taxon>
        <taxon>Insecta</taxon>
        <taxon>Pterygota</taxon>
        <taxon>Neoptera</taxon>
        <taxon>Paraneoptera</taxon>
        <taxon>Hemiptera</taxon>
        <taxon>Heteroptera</taxon>
        <taxon>Panheteroptera</taxon>
        <taxon>Cimicomorpha</taxon>
        <taxon>Miridae</taxon>
        <taxon>Mirini</taxon>
        <taxon>Apolygus</taxon>
    </lineage>
</organism>
<dbReference type="FunFam" id="3.40.140.10:FF:000203">
    <property type="entry name" value="COP9 signalosome complex subunit 5"/>
    <property type="match status" value="1"/>
</dbReference>
<dbReference type="InterPro" id="IPR040961">
    <property type="entry name" value="CSN5_C"/>
</dbReference>
<dbReference type="SUPFAM" id="SSF102712">
    <property type="entry name" value="JAB1/MPN domain"/>
    <property type="match status" value="1"/>
</dbReference>
<dbReference type="PANTHER" id="PTHR10410">
    <property type="entry name" value="EUKARYOTIC TRANSLATION INITIATION FACTOR 3 -RELATED"/>
    <property type="match status" value="1"/>
</dbReference>
<evidence type="ECO:0000256" key="1">
    <source>
        <dbReference type="ARBA" id="ARBA00004123"/>
    </source>
</evidence>
<dbReference type="Proteomes" id="UP000466442">
    <property type="component" value="Unassembled WGS sequence"/>
</dbReference>
<dbReference type="InterPro" id="IPR037518">
    <property type="entry name" value="MPN"/>
</dbReference>
<evidence type="ECO:0000256" key="11">
    <source>
        <dbReference type="ARBA" id="ARBA00023049"/>
    </source>
</evidence>
<evidence type="ECO:0000256" key="10">
    <source>
        <dbReference type="ARBA" id="ARBA00022833"/>
    </source>
</evidence>
<keyword evidence="11" id="KW-0482">Metalloprotease</keyword>
<evidence type="ECO:0000259" key="13">
    <source>
        <dbReference type="PROSITE" id="PS50249"/>
    </source>
</evidence>